<protein>
    <submittedName>
        <fullName evidence="1">Uncharacterized protein</fullName>
    </submittedName>
</protein>
<comment type="caution">
    <text evidence="1">The sequence shown here is derived from an EMBL/GenBank/DDBJ whole genome shotgun (WGS) entry which is preliminary data.</text>
</comment>
<sequence length="229" mass="24904">MQTQQQPTQARVNKNPNARKTVQSEISLLMQKGGIPIELQSVAKLATGDKSFGFFSGNEDRANYGHLAHYGLGGKNPIESQKGKLVGFQAELHGPDFAALNLAGDGTYNVLDAANKLINLIRFKITKNKTVLREGSFKSIIDPLPRVLKPFKIGDGITNGHESVAVVHTQTGNIEERNSGLRVLYLPVEFSNNDSFVFEAWLPSQGTGVDAPLNNHLLVVTALGVEFPK</sequence>
<organism evidence="1 2">
    <name type="scientific">Leptospira limi</name>
    <dbReference type="NCBI Taxonomy" id="2950023"/>
    <lineage>
        <taxon>Bacteria</taxon>
        <taxon>Pseudomonadati</taxon>
        <taxon>Spirochaetota</taxon>
        <taxon>Spirochaetia</taxon>
        <taxon>Leptospirales</taxon>
        <taxon>Leptospiraceae</taxon>
        <taxon>Leptospira</taxon>
    </lineage>
</organism>
<proteinExistence type="predicted"/>
<name>A0ABT3LYK4_9LEPT</name>
<evidence type="ECO:0000313" key="1">
    <source>
        <dbReference type="EMBL" id="MCW7462808.1"/>
    </source>
</evidence>
<dbReference type="Proteomes" id="UP001209737">
    <property type="component" value="Unassembled WGS sequence"/>
</dbReference>
<gene>
    <name evidence="1" type="ORF">ND812_11965</name>
</gene>
<dbReference type="GeneID" id="93340733"/>
<keyword evidence="2" id="KW-1185">Reference proteome</keyword>
<reference evidence="1 2" key="1">
    <citation type="submission" date="2022-06" db="EMBL/GenBank/DDBJ databases">
        <title>Leptospira isolates from biofilms formed at urban environments.</title>
        <authorList>
            <person name="Ribeiro P.S."/>
            <person name="Sousa T."/>
            <person name="Carvalho N."/>
            <person name="Aburjaile F."/>
            <person name="Neves F."/>
            <person name="Oliveira D."/>
            <person name="Blanco L."/>
            <person name="Lima J."/>
            <person name="Costa F."/>
            <person name="Brenig B."/>
            <person name="Soares S."/>
            <person name="Ramos R."/>
            <person name="Goes-Neto A."/>
            <person name="Matiuzzi M."/>
            <person name="Azevedo V."/>
            <person name="Ristow P."/>
        </authorList>
    </citation>
    <scope>NUCLEOTIDE SEQUENCE [LARGE SCALE GENOMIC DNA]</scope>
    <source>
        <strain evidence="1 2">VSF25</strain>
    </source>
</reference>
<evidence type="ECO:0000313" key="2">
    <source>
        <dbReference type="Proteomes" id="UP001209737"/>
    </source>
</evidence>
<accession>A0ABT3LYK4</accession>
<dbReference type="RefSeq" id="WP_100766333.1">
    <property type="nucleotide sequence ID" value="NZ_JAMQPV010000001.1"/>
</dbReference>
<dbReference type="EMBL" id="JAMQPV010000001">
    <property type="protein sequence ID" value="MCW7462808.1"/>
    <property type="molecule type" value="Genomic_DNA"/>
</dbReference>